<feature type="transmembrane region" description="Helical" evidence="1">
    <location>
        <begin position="116"/>
        <end position="143"/>
    </location>
</feature>
<feature type="transmembrane region" description="Helical" evidence="1">
    <location>
        <begin position="243"/>
        <end position="266"/>
    </location>
</feature>
<keyword evidence="1" id="KW-1133">Transmembrane helix</keyword>
<keyword evidence="3" id="KW-1185">Reference proteome</keyword>
<keyword evidence="1" id="KW-0472">Membrane</keyword>
<evidence type="ECO:0000313" key="2">
    <source>
        <dbReference type="EMBL" id="CUF98706.1"/>
    </source>
</evidence>
<feature type="non-terminal residue" evidence="2">
    <location>
        <position position="1"/>
    </location>
</feature>
<proteinExistence type="predicted"/>
<dbReference type="EMBL" id="CYKH01000477">
    <property type="protein sequence ID" value="CUF98706.1"/>
    <property type="molecule type" value="Genomic_DNA"/>
</dbReference>
<feature type="transmembrane region" description="Helical" evidence="1">
    <location>
        <begin position="155"/>
        <end position="175"/>
    </location>
</feature>
<feature type="transmembrane region" description="Helical" evidence="1">
    <location>
        <begin position="80"/>
        <end position="104"/>
    </location>
</feature>
<keyword evidence="1" id="KW-0812">Transmembrane</keyword>
<accession>A0A0S4IQW1</accession>
<feature type="transmembrane region" description="Helical" evidence="1">
    <location>
        <begin position="304"/>
        <end position="329"/>
    </location>
</feature>
<dbReference type="Proteomes" id="UP000051952">
    <property type="component" value="Unassembled WGS sequence"/>
</dbReference>
<feature type="transmembrane region" description="Helical" evidence="1">
    <location>
        <begin position="335"/>
        <end position="358"/>
    </location>
</feature>
<protein>
    <submittedName>
        <fullName evidence="2">Membrane-associated protein, putative</fullName>
    </submittedName>
</protein>
<name>A0A0S4IQW1_BODSA</name>
<dbReference type="AlphaFoldDB" id="A0A0S4IQW1"/>
<evidence type="ECO:0000313" key="3">
    <source>
        <dbReference type="Proteomes" id="UP000051952"/>
    </source>
</evidence>
<sequence>PFRLLEYRVNWLRRCVLPAGRHLLRRCSSPVLFLVPRLVECWQRTACCCATSAAGASGVVDFNLLICTQSPDLVDARSAIVSNVVLVAAVTLLMLLSAGIWCGVAKTTLLKTISEVFLLPSSLFPIVMSAIPSTTVATTLIIANVGNSTCILVDVALLVLGILFVASPLAGYAWLRETALGSGHTWSCKFKSDSVVSPGSSFVAELRVVVRRVARRQWKWHATEDADYQLMRRAWVVLLEFRVLWYGAADVFFLVVVSLLAVASGLDVGNEALCRGCSAAAVALLSAQVTVLCVWRPYTTLFSLVYNVLTTALTCVSVAAQLAFVMTSFTSTSGLWLVDMSAVCNLLVLGLSVVKMVFDGWELWSAVKRRMEAACRCDALVMNSIISGENTAVNQVTKEAMIESGDVTDLPSITRLDMQSHHVDGADSSFDDILLFDGIFWDDKGKAIGTSETDEMNELLTTVVNET</sequence>
<reference evidence="3" key="1">
    <citation type="submission" date="2015-09" db="EMBL/GenBank/DDBJ databases">
        <authorList>
            <consortium name="Pathogen Informatics"/>
        </authorList>
    </citation>
    <scope>NUCLEOTIDE SEQUENCE [LARGE SCALE GENOMIC DNA]</scope>
    <source>
        <strain evidence="3">Lake Konstanz</strain>
    </source>
</reference>
<organism evidence="2 3">
    <name type="scientific">Bodo saltans</name>
    <name type="common">Flagellated protozoan</name>
    <dbReference type="NCBI Taxonomy" id="75058"/>
    <lineage>
        <taxon>Eukaryota</taxon>
        <taxon>Discoba</taxon>
        <taxon>Euglenozoa</taxon>
        <taxon>Kinetoplastea</taxon>
        <taxon>Metakinetoplastina</taxon>
        <taxon>Eubodonida</taxon>
        <taxon>Bodonidae</taxon>
        <taxon>Bodo</taxon>
    </lineage>
</organism>
<gene>
    <name evidence="2" type="ORF">BSAL_68535</name>
</gene>
<feature type="transmembrane region" description="Helical" evidence="1">
    <location>
        <begin position="278"/>
        <end position="295"/>
    </location>
</feature>
<evidence type="ECO:0000256" key="1">
    <source>
        <dbReference type="SAM" id="Phobius"/>
    </source>
</evidence>
<dbReference type="VEuPathDB" id="TriTrypDB:BSAL_68535"/>